<protein>
    <submittedName>
        <fullName evidence="1">Uncharacterized protein</fullName>
    </submittedName>
</protein>
<dbReference type="EMBL" id="JALJRB010000010">
    <property type="protein sequence ID" value="MCJ8501022.1"/>
    <property type="molecule type" value="Genomic_DNA"/>
</dbReference>
<dbReference type="RefSeq" id="WP_246907033.1">
    <property type="nucleotide sequence ID" value="NZ_JALJRB010000010.1"/>
</dbReference>
<dbReference type="AlphaFoldDB" id="A0AA41R2T5"/>
<organism evidence="1 2">
    <name type="scientific">Desulfatitalea alkaliphila</name>
    <dbReference type="NCBI Taxonomy" id="2929485"/>
    <lineage>
        <taxon>Bacteria</taxon>
        <taxon>Pseudomonadati</taxon>
        <taxon>Thermodesulfobacteriota</taxon>
        <taxon>Desulfobacteria</taxon>
        <taxon>Desulfobacterales</taxon>
        <taxon>Desulfosarcinaceae</taxon>
        <taxon>Desulfatitalea</taxon>
    </lineage>
</organism>
<gene>
    <name evidence="1" type="ORF">MRX98_10605</name>
</gene>
<evidence type="ECO:0000313" key="1">
    <source>
        <dbReference type="EMBL" id="MCJ8501022.1"/>
    </source>
</evidence>
<evidence type="ECO:0000313" key="2">
    <source>
        <dbReference type="Proteomes" id="UP001165427"/>
    </source>
</evidence>
<accession>A0AA41R2T5</accession>
<reference evidence="1" key="1">
    <citation type="submission" date="2022-04" db="EMBL/GenBank/DDBJ databases">
        <title>Desulfatitalea alkaliphila sp. nov., a novel anaerobic sulfate-reducing bacterium isolated from terrestrial mud volcano, Taman Peninsula, Russia.</title>
        <authorList>
            <person name="Khomyakova M.A."/>
            <person name="Merkel A.Y."/>
            <person name="Slobodkin A.I."/>
        </authorList>
    </citation>
    <scope>NUCLEOTIDE SEQUENCE</scope>
    <source>
        <strain evidence="1">M08but</strain>
    </source>
</reference>
<dbReference type="Proteomes" id="UP001165427">
    <property type="component" value="Unassembled WGS sequence"/>
</dbReference>
<proteinExistence type="predicted"/>
<comment type="caution">
    <text evidence="1">The sequence shown here is derived from an EMBL/GenBank/DDBJ whole genome shotgun (WGS) entry which is preliminary data.</text>
</comment>
<keyword evidence="2" id="KW-1185">Reference proteome</keyword>
<sequence>MQLVKGQGWFGETIAVTIDTTEKAIGMGGSGQTGIVVGAIGKAGWQWFVGQQHRHPF</sequence>
<name>A0AA41R2T5_9BACT</name>